<proteinExistence type="predicted"/>
<evidence type="ECO:0000313" key="3">
    <source>
        <dbReference type="EMBL" id="CAL5221460.1"/>
    </source>
</evidence>
<dbReference type="Proteomes" id="UP001497392">
    <property type="component" value="Unassembled WGS sequence"/>
</dbReference>
<dbReference type="Gene3D" id="3.40.50.150">
    <property type="entry name" value="Vaccinia Virus protein VP39"/>
    <property type="match status" value="1"/>
</dbReference>
<keyword evidence="1" id="KW-0479">Metal-binding</keyword>
<evidence type="ECO:0000313" key="4">
    <source>
        <dbReference type="Proteomes" id="UP001497392"/>
    </source>
</evidence>
<dbReference type="PANTHER" id="PTHR31009">
    <property type="entry name" value="S-ADENOSYL-L-METHIONINE:CARBOXYL METHYLTRANSFERASE FAMILY PROTEIN"/>
    <property type="match status" value="1"/>
</dbReference>
<keyword evidence="4" id="KW-1185">Reference proteome</keyword>
<dbReference type="Gene3D" id="1.10.1200.270">
    <property type="entry name" value="Methyltransferase, alpha-helical capping domain"/>
    <property type="match status" value="1"/>
</dbReference>
<accession>A0ABP1FSB9</accession>
<name>A0ABP1FSB9_9CHLO</name>
<dbReference type="InterPro" id="IPR042086">
    <property type="entry name" value="MeTrfase_capping"/>
</dbReference>
<organism evidence="3 4">
    <name type="scientific">Coccomyxa viridis</name>
    <dbReference type="NCBI Taxonomy" id="1274662"/>
    <lineage>
        <taxon>Eukaryota</taxon>
        <taxon>Viridiplantae</taxon>
        <taxon>Chlorophyta</taxon>
        <taxon>core chlorophytes</taxon>
        <taxon>Trebouxiophyceae</taxon>
        <taxon>Trebouxiophyceae incertae sedis</taxon>
        <taxon>Coccomyxaceae</taxon>
        <taxon>Coccomyxa</taxon>
    </lineage>
</organism>
<reference evidence="3 4" key="1">
    <citation type="submission" date="2024-06" db="EMBL/GenBank/DDBJ databases">
        <authorList>
            <person name="Kraege A."/>
            <person name="Thomma B."/>
        </authorList>
    </citation>
    <scope>NUCLEOTIDE SEQUENCE [LARGE SCALE GENOMIC DNA]</scope>
</reference>
<dbReference type="Pfam" id="PF03492">
    <property type="entry name" value="Methyltransf_7"/>
    <property type="match status" value="1"/>
</dbReference>
<keyword evidence="2" id="KW-0460">Magnesium</keyword>
<evidence type="ECO:0000256" key="2">
    <source>
        <dbReference type="ARBA" id="ARBA00022842"/>
    </source>
</evidence>
<evidence type="ECO:0000256" key="1">
    <source>
        <dbReference type="ARBA" id="ARBA00022723"/>
    </source>
</evidence>
<comment type="caution">
    <text evidence="3">The sequence shown here is derived from an EMBL/GenBank/DDBJ whole genome shotgun (WGS) entry which is preliminary data.</text>
</comment>
<dbReference type="EMBL" id="CAXHTA020000005">
    <property type="protein sequence ID" value="CAL5221460.1"/>
    <property type="molecule type" value="Genomic_DNA"/>
</dbReference>
<gene>
    <name evidence="3" type="primary">g3653</name>
    <name evidence="3" type="ORF">VP750_LOCUS3119</name>
</gene>
<protein>
    <submittedName>
        <fullName evidence="3">G3653 protein</fullName>
    </submittedName>
</protein>
<sequence length="364" mass="40268">MTVLTGMNSDYNDNSQIQLQAAMHFLPWLEDALSNGSHMLPFNHSPLISYADYGCATGSNTAQLFAKIKKLLESTRALGGDGGADHLQVFLVDLPSNDWNQVAATFFKPGAVASGELILPVMVPRSFYAGECASPGTLHIGTSCDAAQWLQHVPPVSYKDSFCYKDAGKAAQEAFKRQFENDFDHFLRLRAREFAVNGVLFVVVPGSLGSSHVGEGFFTAFNDAALEMCSKGDIDSSLLADCMFPIYIPTEDELESVAHRTASWEVLQRGGVALSDMWDEYKSTGDAASYAKTMRNVFFSIAGPLLQSRLALSDAKTKEMFDRGETLIRQNPSKYMWRNIQVAVLLRRIRPRRSMDFGRRSIDV</sequence>
<dbReference type="InterPro" id="IPR005299">
    <property type="entry name" value="MeTrfase_7"/>
</dbReference>
<dbReference type="InterPro" id="IPR029063">
    <property type="entry name" value="SAM-dependent_MTases_sf"/>
</dbReference>
<dbReference type="SUPFAM" id="SSF53335">
    <property type="entry name" value="S-adenosyl-L-methionine-dependent methyltransferases"/>
    <property type="match status" value="1"/>
</dbReference>